<evidence type="ECO:0000313" key="2">
    <source>
        <dbReference type="Proteomes" id="UP000565286"/>
    </source>
</evidence>
<comment type="caution">
    <text evidence="1">The sequence shown here is derived from an EMBL/GenBank/DDBJ whole genome shotgun (WGS) entry which is preliminary data.</text>
</comment>
<keyword evidence="2" id="KW-1185">Reference proteome</keyword>
<accession>A0A7W6G2Q7</accession>
<dbReference type="RefSeq" id="WP_183896940.1">
    <property type="nucleotide sequence ID" value="NZ_JACIDV010000008.1"/>
</dbReference>
<protein>
    <submittedName>
        <fullName evidence="1">Uncharacterized protein</fullName>
    </submittedName>
</protein>
<evidence type="ECO:0000313" key="1">
    <source>
        <dbReference type="EMBL" id="MBB3947060.1"/>
    </source>
</evidence>
<dbReference type="Proteomes" id="UP000565286">
    <property type="component" value="Unassembled WGS sequence"/>
</dbReference>
<reference evidence="1 2" key="1">
    <citation type="submission" date="2020-08" db="EMBL/GenBank/DDBJ databases">
        <title>Genomic Encyclopedia of Type Strains, Phase IV (KMG-IV): sequencing the most valuable type-strain genomes for metagenomic binning, comparative biology and taxonomic classification.</title>
        <authorList>
            <person name="Goeker M."/>
        </authorList>
    </citation>
    <scope>NUCLEOTIDE SEQUENCE [LARGE SCALE GENOMIC DNA]</scope>
    <source>
        <strain evidence="1 2">DSM 26438</strain>
    </source>
</reference>
<dbReference type="EMBL" id="JACIDV010000008">
    <property type="protein sequence ID" value="MBB3947060.1"/>
    <property type="molecule type" value="Genomic_DNA"/>
</dbReference>
<proteinExistence type="predicted"/>
<name>A0A7W6G2Q7_9HYPH</name>
<organism evidence="1 2">
    <name type="scientific">Rhizobium skierniewicense</name>
    <dbReference type="NCBI Taxonomy" id="984260"/>
    <lineage>
        <taxon>Bacteria</taxon>
        <taxon>Pseudomonadati</taxon>
        <taxon>Pseudomonadota</taxon>
        <taxon>Alphaproteobacteria</taxon>
        <taxon>Hyphomicrobiales</taxon>
        <taxon>Rhizobiaceae</taxon>
        <taxon>Rhizobium/Agrobacterium group</taxon>
        <taxon>Rhizobium</taxon>
    </lineage>
</organism>
<sequence length="249" mass="27860">MKQRTLFELRPLDKMQRAIQLAAFHYIACLKATPSNADHQVTIRGLNFNFENIRTADSNELHGEFQSWAASTVLRDVIENFSVFLMGVYRDAIANAPERSFSVTQSQFERKGIEDQLAILDDEFSVAPEWKVRLVGYNRARNCMAHRLGVVDPRDATDGSELVIRWLVVNASLAETVESDVLDIEGPMGGLIRAQRIHGAGSAAIAFEDREKRVAVGKMLQFFPDEVLEICQVFQLAAAAFSGIGRRES</sequence>
<gene>
    <name evidence="1" type="ORF">GGQ73_003024</name>
</gene>
<dbReference type="AlphaFoldDB" id="A0A7W6G2Q7"/>